<protein>
    <submittedName>
        <fullName evidence="2">Flavodoxin</fullName>
    </submittedName>
</protein>
<dbReference type="PANTHER" id="PTHR39201">
    <property type="entry name" value="EXPORTED PROTEIN-RELATED"/>
    <property type="match status" value="1"/>
</dbReference>
<gene>
    <name evidence="2" type="ORF">GOM49_14740</name>
</gene>
<dbReference type="GO" id="GO:0016651">
    <property type="term" value="F:oxidoreductase activity, acting on NAD(P)H"/>
    <property type="evidence" value="ECO:0007669"/>
    <property type="project" value="UniProtKB-ARBA"/>
</dbReference>
<dbReference type="SUPFAM" id="SSF52218">
    <property type="entry name" value="Flavoproteins"/>
    <property type="match status" value="1"/>
</dbReference>
<evidence type="ECO:0000313" key="3">
    <source>
        <dbReference type="Proteomes" id="UP000422764"/>
    </source>
</evidence>
<dbReference type="InterPro" id="IPR008254">
    <property type="entry name" value="Flavodoxin/NO_synth"/>
</dbReference>
<accession>A0A6I6EZ58</accession>
<name>A0A6I6EZ58_9CLOT</name>
<evidence type="ECO:0000313" key="2">
    <source>
        <dbReference type="EMBL" id="QGU96186.1"/>
    </source>
</evidence>
<reference evidence="2 3" key="1">
    <citation type="submission" date="2019-12" db="EMBL/GenBank/DDBJ databases">
        <title>Genome sequenceing of Clostridium bovifaecis.</title>
        <authorList>
            <person name="Yao Y."/>
        </authorList>
    </citation>
    <scope>NUCLEOTIDE SEQUENCE [LARGE SCALE GENOMIC DNA]</scope>
    <source>
        <strain evidence="2 3">BXX</strain>
    </source>
</reference>
<organism evidence="2 3">
    <name type="scientific">Clostridium bovifaecis</name>
    <dbReference type="NCBI Taxonomy" id="2184719"/>
    <lineage>
        <taxon>Bacteria</taxon>
        <taxon>Bacillati</taxon>
        <taxon>Bacillota</taxon>
        <taxon>Clostridia</taxon>
        <taxon>Eubacteriales</taxon>
        <taxon>Clostridiaceae</taxon>
        <taxon>Clostridium</taxon>
    </lineage>
</organism>
<dbReference type="PANTHER" id="PTHR39201:SF1">
    <property type="entry name" value="FLAVODOXIN-LIKE DOMAIN-CONTAINING PROTEIN"/>
    <property type="match status" value="1"/>
</dbReference>
<dbReference type="InterPro" id="IPR029039">
    <property type="entry name" value="Flavoprotein-like_sf"/>
</dbReference>
<proteinExistence type="predicted"/>
<dbReference type="AlphaFoldDB" id="A0A6I6EZ58"/>
<dbReference type="Pfam" id="PF12682">
    <property type="entry name" value="Flavodoxin_4"/>
    <property type="match status" value="1"/>
</dbReference>
<feature type="domain" description="Flavodoxin-like" evidence="1">
    <location>
        <begin position="3"/>
        <end position="153"/>
    </location>
</feature>
<dbReference type="EMBL" id="CP046522">
    <property type="protein sequence ID" value="QGU96186.1"/>
    <property type="molecule type" value="Genomic_DNA"/>
</dbReference>
<dbReference type="Gene3D" id="3.40.50.360">
    <property type="match status" value="1"/>
</dbReference>
<dbReference type="GO" id="GO:0010181">
    <property type="term" value="F:FMN binding"/>
    <property type="evidence" value="ECO:0007669"/>
    <property type="project" value="InterPro"/>
</dbReference>
<keyword evidence="3" id="KW-1185">Reference proteome</keyword>
<dbReference type="Proteomes" id="UP000422764">
    <property type="component" value="Chromosome"/>
</dbReference>
<evidence type="ECO:0000259" key="1">
    <source>
        <dbReference type="Pfam" id="PF12682"/>
    </source>
</evidence>
<sequence>MNKTLIVYYSLFQNTKNLALEISEQTGGTIREIIPDKNYSFDYNTAAKEVRNQISRGFCPKLIAGSEPIDDYQTIFIGTPNWFKTLAPPVMSFLRQHDFTGKTVIPFCTHGGGGFCQIENDIARECSKSIILPGIAVNGTAQSEEVRKWLETIGYKL</sequence>